<dbReference type="PANTHER" id="PTHR48048:SF20">
    <property type="entry name" value="GLYCOSYLTRANSFERASE"/>
    <property type="match status" value="1"/>
</dbReference>
<dbReference type="PANTHER" id="PTHR48048">
    <property type="entry name" value="GLYCOSYLTRANSFERASE"/>
    <property type="match status" value="1"/>
</dbReference>
<dbReference type="SUPFAM" id="SSF53756">
    <property type="entry name" value="UDP-Glycosyltransferase/glycogen phosphorylase"/>
    <property type="match status" value="1"/>
</dbReference>
<dbReference type="InterPro" id="IPR050481">
    <property type="entry name" value="UDP-glycosyltransf_plant"/>
</dbReference>
<protein>
    <submittedName>
        <fullName evidence="2">Uncharacterized protein</fullName>
    </submittedName>
</protein>
<dbReference type="GO" id="GO:0035251">
    <property type="term" value="F:UDP-glucosyltransferase activity"/>
    <property type="evidence" value="ECO:0007669"/>
    <property type="project" value="InterPro"/>
</dbReference>
<keyword evidence="1" id="KW-0808">Transferase</keyword>
<evidence type="ECO:0000313" key="3">
    <source>
        <dbReference type="Proteomes" id="UP001187192"/>
    </source>
</evidence>
<dbReference type="Proteomes" id="UP001187192">
    <property type="component" value="Unassembled WGS sequence"/>
</dbReference>
<keyword evidence="1" id="KW-0328">Glycosyltransferase</keyword>
<evidence type="ECO:0000256" key="1">
    <source>
        <dbReference type="ARBA" id="ARBA00022676"/>
    </source>
</evidence>
<dbReference type="AlphaFoldDB" id="A0AA88CXS7"/>
<feature type="non-terminal residue" evidence="2">
    <location>
        <position position="170"/>
    </location>
</feature>
<organism evidence="2 3">
    <name type="scientific">Ficus carica</name>
    <name type="common">Common fig</name>
    <dbReference type="NCBI Taxonomy" id="3494"/>
    <lineage>
        <taxon>Eukaryota</taxon>
        <taxon>Viridiplantae</taxon>
        <taxon>Streptophyta</taxon>
        <taxon>Embryophyta</taxon>
        <taxon>Tracheophyta</taxon>
        <taxon>Spermatophyta</taxon>
        <taxon>Magnoliopsida</taxon>
        <taxon>eudicotyledons</taxon>
        <taxon>Gunneridae</taxon>
        <taxon>Pentapetalae</taxon>
        <taxon>rosids</taxon>
        <taxon>fabids</taxon>
        <taxon>Rosales</taxon>
        <taxon>Moraceae</taxon>
        <taxon>Ficeae</taxon>
        <taxon>Ficus</taxon>
    </lineage>
</organism>
<gene>
    <name evidence="2" type="ORF">TIFTF001_041959</name>
</gene>
<dbReference type="EMBL" id="BTGU01002087">
    <property type="protein sequence ID" value="GMN33852.1"/>
    <property type="molecule type" value="Genomic_DNA"/>
</dbReference>
<dbReference type="Gene3D" id="3.40.50.2000">
    <property type="entry name" value="Glycogen Phosphorylase B"/>
    <property type="match status" value="2"/>
</dbReference>
<evidence type="ECO:0000313" key="2">
    <source>
        <dbReference type="EMBL" id="GMN33852.1"/>
    </source>
</evidence>
<accession>A0AA88CXS7</accession>
<reference evidence="2" key="1">
    <citation type="submission" date="2023-07" db="EMBL/GenBank/DDBJ databases">
        <title>draft genome sequence of fig (Ficus carica).</title>
        <authorList>
            <person name="Takahashi T."/>
            <person name="Nishimura K."/>
        </authorList>
    </citation>
    <scope>NUCLEOTIDE SEQUENCE</scope>
</reference>
<name>A0AA88CXS7_FICCA</name>
<sequence>MHDVVLEFPGLPPLNAPHMPEPMLDRDDPGYWDLVYFCSHLPKSNGIIVNTFDGLEPIPIKALADGVCVPEGLTPPVYCIGPLIDEAGDKGESTGLAECLSWLDTQPSGSVGFLCFGSRGSFSAVQVGEIADGLERSGQRFLWVVKQPPMDEKTKQTEELGEDFEWESLF</sequence>
<comment type="caution">
    <text evidence="2">The sequence shown here is derived from an EMBL/GenBank/DDBJ whole genome shotgun (WGS) entry which is preliminary data.</text>
</comment>
<proteinExistence type="predicted"/>
<keyword evidence="3" id="KW-1185">Reference proteome</keyword>